<feature type="domain" description="Centriolar and ciliogenesis-associated protein HYLS1 C-terminal" evidence="9">
    <location>
        <begin position="301"/>
        <end position="350"/>
    </location>
</feature>
<dbReference type="PANTHER" id="PTHR34174">
    <property type="entry name" value="HYDROLETHALUS SYNDROME PROTEIN 1"/>
    <property type="match status" value="1"/>
</dbReference>
<dbReference type="GO" id="GO:0005814">
    <property type="term" value="C:centriole"/>
    <property type="evidence" value="ECO:0007669"/>
    <property type="project" value="UniProtKB-SubCell"/>
</dbReference>
<dbReference type="GO" id="GO:0097730">
    <property type="term" value="C:non-motile cilium"/>
    <property type="evidence" value="ECO:0007669"/>
    <property type="project" value="TreeGrafter"/>
</dbReference>
<dbReference type="InterPro" id="IPR027918">
    <property type="entry name" value="HYLS1_C_dom"/>
</dbReference>
<protein>
    <recommendedName>
        <fullName evidence="9">Centriolar and ciliogenesis-associated protein HYLS1 C-terminal domain-containing protein</fullName>
    </recommendedName>
</protein>
<evidence type="ECO:0000256" key="3">
    <source>
        <dbReference type="ARBA" id="ARBA00010091"/>
    </source>
</evidence>
<dbReference type="PANTHER" id="PTHR34174:SF1">
    <property type="entry name" value="CENTRIOLAR AND CILIOGENESIS-ASSOCIATED PROTEIN HYLS1"/>
    <property type="match status" value="1"/>
</dbReference>
<sequence length="352" mass="40470">MSHLPLDARAILDYLNELGYRNISAEQLKEFMKDLRKLIKYEETLGINAHQDNYFERLFKRTTASFRAKVDKDKENTHCERAVDVKSKRDHDAHTLRSLNKKEHQQQLESRAAMAKKGNQFHSTRTNSTSQYGTTFGGSSMGDKLNAKQKYTQQQKQVQSAEPRKKVSEARARPHTTTIGAGTLSREQAWQSNKRVPFSECNELRGPQSEDTEQTSTRPSAKREPSLKRGHTATNTIGIKEDKNKSNGAASNPRVESRDTNRGRTRVRYPSHERSASRRSPSGGSYTTARSLGVMIPRQCTATRRRRPLSKDPVALYHYYQSEWNYFREQIPGESSHSELRWMIRERLLDPN</sequence>
<feature type="compositionally biased region" description="Basic and acidic residues" evidence="8">
    <location>
        <begin position="162"/>
        <end position="172"/>
    </location>
</feature>
<evidence type="ECO:0000256" key="2">
    <source>
        <dbReference type="ARBA" id="ARBA00004138"/>
    </source>
</evidence>
<comment type="subcellular location">
    <subcellularLocation>
        <location evidence="2">Cell projection</location>
        <location evidence="2">Cilium</location>
    </subcellularLocation>
    <subcellularLocation>
        <location evidence="1">Cytoplasm</location>
        <location evidence="1">Cytoskeleton</location>
        <location evidence="1">Microtubule organizing center</location>
        <location evidence="1">Centrosome</location>
        <location evidence="1">Centriole</location>
    </subcellularLocation>
</comment>
<dbReference type="InterPro" id="IPR052319">
    <property type="entry name" value="Centriolar_ciliogenesis_assoc"/>
</dbReference>
<evidence type="ECO:0000313" key="10">
    <source>
        <dbReference type="EMBL" id="JAI34059.1"/>
    </source>
</evidence>
<dbReference type="AlphaFoldDB" id="A0A0K8V561"/>
<gene>
    <name evidence="10" type="ORF">c8_g2_i2</name>
</gene>
<evidence type="ECO:0000259" key="9">
    <source>
        <dbReference type="Pfam" id="PF15311"/>
    </source>
</evidence>
<feature type="compositionally biased region" description="Polar residues" evidence="8">
    <location>
        <begin position="120"/>
        <end position="134"/>
    </location>
</feature>
<feature type="compositionally biased region" description="Low complexity" evidence="8">
    <location>
        <begin position="148"/>
        <end position="159"/>
    </location>
</feature>
<evidence type="ECO:0000256" key="1">
    <source>
        <dbReference type="ARBA" id="ARBA00004114"/>
    </source>
</evidence>
<dbReference type="Pfam" id="PF15311">
    <property type="entry name" value="HYLS1_C"/>
    <property type="match status" value="1"/>
</dbReference>
<evidence type="ECO:0000256" key="5">
    <source>
        <dbReference type="ARBA" id="ARBA00022794"/>
    </source>
</evidence>
<proteinExistence type="inferred from homology"/>
<name>A0A0K8V561_BACLA</name>
<feature type="compositionally biased region" description="Polar residues" evidence="8">
    <location>
        <begin position="175"/>
        <end position="194"/>
    </location>
</feature>
<evidence type="ECO:0000256" key="7">
    <source>
        <dbReference type="ARBA" id="ARBA00023273"/>
    </source>
</evidence>
<dbReference type="EMBL" id="GDHF01018255">
    <property type="protein sequence ID" value="JAI34059.1"/>
    <property type="molecule type" value="Transcribed_RNA"/>
</dbReference>
<organism evidence="10">
    <name type="scientific">Bactrocera latifrons</name>
    <name type="common">Malaysian fruit fly</name>
    <name type="synonym">Chaetodacus latifrons</name>
    <dbReference type="NCBI Taxonomy" id="174628"/>
    <lineage>
        <taxon>Eukaryota</taxon>
        <taxon>Metazoa</taxon>
        <taxon>Ecdysozoa</taxon>
        <taxon>Arthropoda</taxon>
        <taxon>Hexapoda</taxon>
        <taxon>Insecta</taxon>
        <taxon>Pterygota</taxon>
        <taxon>Neoptera</taxon>
        <taxon>Endopterygota</taxon>
        <taxon>Diptera</taxon>
        <taxon>Brachycera</taxon>
        <taxon>Muscomorpha</taxon>
        <taxon>Tephritoidea</taxon>
        <taxon>Tephritidae</taxon>
        <taxon>Bactrocera</taxon>
        <taxon>Bactrocera</taxon>
    </lineage>
</organism>
<evidence type="ECO:0000256" key="4">
    <source>
        <dbReference type="ARBA" id="ARBA00022490"/>
    </source>
</evidence>
<keyword evidence="4" id="KW-0963">Cytoplasm</keyword>
<reference evidence="10" key="1">
    <citation type="submission" date="2015-06" db="EMBL/GenBank/DDBJ databases">
        <authorList>
            <person name="Hoefler B.C."/>
            <person name="Straight P.D."/>
        </authorList>
    </citation>
    <scope>NUCLEOTIDE SEQUENCE</scope>
</reference>
<evidence type="ECO:0000256" key="6">
    <source>
        <dbReference type="ARBA" id="ARBA00023212"/>
    </source>
</evidence>
<keyword evidence="7" id="KW-0966">Cell projection</keyword>
<evidence type="ECO:0000256" key="8">
    <source>
        <dbReference type="SAM" id="MobiDB-lite"/>
    </source>
</evidence>
<feature type="region of interest" description="Disordered" evidence="8">
    <location>
        <begin position="85"/>
        <end position="289"/>
    </location>
</feature>
<keyword evidence="5" id="KW-0970">Cilium biogenesis/degradation</keyword>
<feature type="compositionally biased region" description="Basic and acidic residues" evidence="8">
    <location>
        <begin position="85"/>
        <end position="106"/>
    </location>
</feature>
<dbReference type="GO" id="GO:0060271">
    <property type="term" value="P:cilium assembly"/>
    <property type="evidence" value="ECO:0007669"/>
    <property type="project" value="TreeGrafter"/>
</dbReference>
<accession>A0A0K8V561</accession>
<keyword evidence="6" id="KW-0206">Cytoskeleton</keyword>
<comment type="similarity">
    <text evidence="3">Belongs to the HYLS1 family.</text>
</comment>